<dbReference type="EMBL" id="CM010716">
    <property type="protein sequence ID" value="RZC51916.1"/>
    <property type="molecule type" value="Genomic_DNA"/>
</dbReference>
<accession>A0A4Y7IUV3</accession>
<dbReference type="InterPro" id="IPR017853">
    <property type="entry name" value="GH"/>
</dbReference>
<dbReference type="Gene3D" id="3.20.20.80">
    <property type="entry name" value="Glycosidases"/>
    <property type="match status" value="1"/>
</dbReference>
<protein>
    <submittedName>
        <fullName evidence="1">Uncharacterized protein</fullName>
    </submittedName>
</protein>
<name>A0A4Y7IUV3_PAPSO</name>
<keyword evidence="2" id="KW-1185">Reference proteome</keyword>
<dbReference type="AlphaFoldDB" id="A0A4Y7IUV3"/>
<reference evidence="1 2" key="1">
    <citation type="journal article" date="2018" name="Science">
        <title>The opium poppy genome and morphinan production.</title>
        <authorList>
            <person name="Guo L."/>
            <person name="Winzer T."/>
            <person name="Yang X."/>
            <person name="Li Y."/>
            <person name="Ning Z."/>
            <person name="He Z."/>
            <person name="Teodor R."/>
            <person name="Lu Y."/>
            <person name="Bowser T.A."/>
            <person name="Graham I.A."/>
            <person name="Ye K."/>
        </authorList>
    </citation>
    <scope>NUCLEOTIDE SEQUENCE [LARGE SCALE GENOMIC DNA]</scope>
    <source>
        <strain evidence="2">cv. HN1</strain>
        <tissue evidence="1">Leaves</tissue>
    </source>
</reference>
<dbReference type="Proteomes" id="UP000316621">
    <property type="component" value="Chromosome 2"/>
</dbReference>
<evidence type="ECO:0000313" key="2">
    <source>
        <dbReference type="Proteomes" id="UP000316621"/>
    </source>
</evidence>
<sequence>MSESWDVIDGRSQIEQKRMSVIRDGELVQILTTLRAGFALKRLPSSLDGCLNFSGRHKQRQVYGCFFCGRYATVQRVLDGVLELQTGTINYMVEKGVTPYANLDLLNASEERCDGLLNIRVVRDYATYVDFCFKMFGDIDGKPDDL</sequence>
<evidence type="ECO:0000313" key="1">
    <source>
        <dbReference type="EMBL" id="RZC51916.1"/>
    </source>
</evidence>
<organism evidence="1 2">
    <name type="scientific">Papaver somniferum</name>
    <name type="common">Opium poppy</name>
    <dbReference type="NCBI Taxonomy" id="3469"/>
    <lineage>
        <taxon>Eukaryota</taxon>
        <taxon>Viridiplantae</taxon>
        <taxon>Streptophyta</taxon>
        <taxon>Embryophyta</taxon>
        <taxon>Tracheophyta</taxon>
        <taxon>Spermatophyta</taxon>
        <taxon>Magnoliopsida</taxon>
        <taxon>Ranunculales</taxon>
        <taxon>Papaveraceae</taxon>
        <taxon>Papaveroideae</taxon>
        <taxon>Papaver</taxon>
    </lineage>
</organism>
<dbReference type="SUPFAM" id="SSF51445">
    <property type="entry name" value="(Trans)glycosidases"/>
    <property type="match status" value="1"/>
</dbReference>
<gene>
    <name evidence="1" type="ORF">C5167_020337</name>
</gene>
<proteinExistence type="predicted"/>
<dbReference type="Gramene" id="RZC51916">
    <property type="protein sequence ID" value="RZC51916"/>
    <property type="gene ID" value="C5167_020337"/>
</dbReference>